<proteinExistence type="predicted"/>
<feature type="compositionally biased region" description="Low complexity" evidence="1">
    <location>
        <begin position="1"/>
        <end position="20"/>
    </location>
</feature>
<dbReference type="EMBL" id="CAUYUJ010021895">
    <property type="protein sequence ID" value="CAK0907624.1"/>
    <property type="molecule type" value="Genomic_DNA"/>
</dbReference>
<gene>
    <name evidence="2" type="ORF">PCOR1329_LOCUS82591</name>
</gene>
<feature type="non-terminal residue" evidence="2">
    <location>
        <position position="56"/>
    </location>
</feature>
<sequence length="56" mass="6067">MSTKVAPPSGGSQSGPAASPDVRSARQQRPDWPDAKQQQRLPPAFSIRRRCSVSHP</sequence>
<keyword evidence="3" id="KW-1185">Reference proteome</keyword>
<reference evidence="2" key="1">
    <citation type="submission" date="2023-10" db="EMBL/GenBank/DDBJ databases">
        <authorList>
            <person name="Chen Y."/>
            <person name="Shah S."/>
            <person name="Dougan E. K."/>
            <person name="Thang M."/>
            <person name="Chan C."/>
        </authorList>
    </citation>
    <scope>NUCLEOTIDE SEQUENCE [LARGE SCALE GENOMIC DNA]</scope>
</reference>
<protein>
    <submittedName>
        <fullName evidence="2">Uncharacterized protein</fullName>
    </submittedName>
</protein>
<feature type="compositionally biased region" description="Basic residues" evidence="1">
    <location>
        <begin position="47"/>
        <end position="56"/>
    </location>
</feature>
<evidence type="ECO:0000256" key="1">
    <source>
        <dbReference type="SAM" id="MobiDB-lite"/>
    </source>
</evidence>
<name>A0ABN9Y8U8_9DINO</name>
<feature type="region of interest" description="Disordered" evidence="1">
    <location>
        <begin position="1"/>
        <end position="56"/>
    </location>
</feature>
<organism evidence="2 3">
    <name type="scientific">Prorocentrum cordatum</name>
    <dbReference type="NCBI Taxonomy" id="2364126"/>
    <lineage>
        <taxon>Eukaryota</taxon>
        <taxon>Sar</taxon>
        <taxon>Alveolata</taxon>
        <taxon>Dinophyceae</taxon>
        <taxon>Prorocentrales</taxon>
        <taxon>Prorocentraceae</taxon>
        <taxon>Prorocentrum</taxon>
    </lineage>
</organism>
<evidence type="ECO:0000313" key="3">
    <source>
        <dbReference type="Proteomes" id="UP001189429"/>
    </source>
</evidence>
<evidence type="ECO:0000313" key="2">
    <source>
        <dbReference type="EMBL" id="CAK0907624.1"/>
    </source>
</evidence>
<accession>A0ABN9Y8U8</accession>
<comment type="caution">
    <text evidence="2">The sequence shown here is derived from an EMBL/GenBank/DDBJ whole genome shotgun (WGS) entry which is preliminary data.</text>
</comment>
<dbReference type="Proteomes" id="UP001189429">
    <property type="component" value="Unassembled WGS sequence"/>
</dbReference>